<evidence type="ECO:0000259" key="2">
    <source>
        <dbReference type="Pfam" id="PF01609"/>
    </source>
</evidence>
<dbReference type="GO" id="GO:0003677">
    <property type="term" value="F:DNA binding"/>
    <property type="evidence" value="ECO:0007669"/>
    <property type="project" value="InterPro"/>
</dbReference>
<dbReference type="GO" id="GO:0004803">
    <property type="term" value="F:transposase activity"/>
    <property type="evidence" value="ECO:0007669"/>
    <property type="project" value="InterPro"/>
</dbReference>
<dbReference type="Proteomes" id="UP000198282">
    <property type="component" value="Unassembled WGS sequence"/>
</dbReference>
<proteinExistence type="predicted"/>
<evidence type="ECO:0000313" key="3">
    <source>
        <dbReference type="EMBL" id="SNT62321.1"/>
    </source>
</evidence>
<dbReference type="Pfam" id="PF01609">
    <property type="entry name" value="DDE_Tnp_1"/>
    <property type="match status" value="1"/>
</dbReference>
<keyword evidence="4" id="KW-1185">Reference proteome</keyword>
<reference evidence="3 4" key="1">
    <citation type="submission" date="2017-06" db="EMBL/GenBank/DDBJ databases">
        <authorList>
            <person name="Kim H.J."/>
            <person name="Triplett B.A."/>
        </authorList>
    </citation>
    <scope>NUCLEOTIDE SEQUENCE [LARGE SCALE GENOMIC DNA]</scope>
    <source>
        <strain evidence="3 4">CGMCC 4.2132</strain>
    </source>
</reference>
<gene>
    <name evidence="3" type="ORF">SAMN05216276_108935</name>
</gene>
<dbReference type="EMBL" id="FZOD01000089">
    <property type="protein sequence ID" value="SNT62321.1"/>
    <property type="molecule type" value="Genomic_DNA"/>
</dbReference>
<sequence length="176" mass="19393">MGEKTNEVTYFQLLLDGLDLDGAVVTSDAMHVQLEHAHYLVETKKAHFGVIVKGNQKKLRRRLAELPWNQIPLQGHAHSTGRGRGVRVRAGCRHRSPPHTPPARTLALGSRLLRPVDSDRATHAGLTHTTAHDPKDLGDLAPDGHPAITGPHTPKYRSKLPKGYYPQPPKGIVDFD</sequence>
<feature type="region of interest" description="Disordered" evidence="1">
    <location>
        <begin position="125"/>
        <end position="176"/>
    </location>
</feature>
<dbReference type="InterPro" id="IPR002559">
    <property type="entry name" value="Transposase_11"/>
</dbReference>
<evidence type="ECO:0000313" key="4">
    <source>
        <dbReference type="Proteomes" id="UP000198282"/>
    </source>
</evidence>
<feature type="domain" description="Transposase IS4-like" evidence="2">
    <location>
        <begin position="4"/>
        <end position="106"/>
    </location>
</feature>
<evidence type="ECO:0000256" key="1">
    <source>
        <dbReference type="SAM" id="MobiDB-lite"/>
    </source>
</evidence>
<name>A0A239P5C7_9ACTN</name>
<protein>
    <recommendedName>
        <fullName evidence="2">Transposase IS4-like domain-containing protein</fullName>
    </recommendedName>
</protein>
<dbReference type="GO" id="GO:0006313">
    <property type="term" value="P:DNA transposition"/>
    <property type="evidence" value="ECO:0007669"/>
    <property type="project" value="InterPro"/>
</dbReference>
<dbReference type="AlphaFoldDB" id="A0A239P5C7"/>
<dbReference type="RefSeq" id="WP_179282570.1">
    <property type="nucleotide sequence ID" value="NZ_FZOD01000089.1"/>
</dbReference>
<accession>A0A239P5C7</accession>
<organism evidence="3 4">
    <name type="scientific">Streptosporangium subroseum</name>
    <dbReference type="NCBI Taxonomy" id="106412"/>
    <lineage>
        <taxon>Bacteria</taxon>
        <taxon>Bacillati</taxon>
        <taxon>Actinomycetota</taxon>
        <taxon>Actinomycetes</taxon>
        <taxon>Streptosporangiales</taxon>
        <taxon>Streptosporangiaceae</taxon>
        <taxon>Streptosporangium</taxon>
    </lineage>
</organism>